<evidence type="ECO:0000313" key="2">
    <source>
        <dbReference type="Proteomes" id="UP000095287"/>
    </source>
</evidence>
<proteinExistence type="predicted"/>
<organism evidence="2 3">
    <name type="scientific">Steinernema glaseri</name>
    <dbReference type="NCBI Taxonomy" id="37863"/>
    <lineage>
        <taxon>Eukaryota</taxon>
        <taxon>Metazoa</taxon>
        <taxon>Ecdysozoa</taxon>
        <taxon>Nematoda</taxon>
        <taxon>Chromadorea</taxon>
        <taxon>Rhabditida</taxon>
        <taxon>Tylenchina</taxon>
        <taxon>Panagrolaimomorpha</taxon>
        <taxon>Strongyloidoidea</taxon>
        <taxon>Steinernematidae</taxon>
        <taxon>Steinernema</taxon>
    </lineage>
</organism>
<protein>
    <submittedName>
        <fullName evidence="3">Overexpressed in colon carcinoma 1 protein homolog</fullName>
    </submittedName>
</protein>
<accession>A0A1I7XX97</accession>
<name>A0A1I7XX97_9BILA</name>
<dbReference type="WBParaSite" id="L893_g104.t1">
    <property type="protein sequence ID" value="L893_g104.t1"/>
    <property type="gene ID" value="L893_g104"/>
</dbReference>
<dbReference type="Proteomes" id="UP000095287">
    <property type="component" value="Unplaced"/>
</dbReference>
<keyword evidence="2" id="KW-1185">Reference proteome</keyword>
<reference evidence="3" key="1">
    <citation type="submission" date="2016-11" db="UniProtKB">
        <authorList>
            <consortium name="WormBaseParasite"/>
        </authorList>
    </citation>
    <scope>IDENTIFICATION</scope>
</reference>
<feature type="compositionally biased region" description="Polar residues" evidence="1">
    <location>
        <begin position="94"/>
        <end position="110"/>
    </location>
</feature>
<sequence length="110" mass="12776">MVSCVRQLDPVYEPVPPSESSDDDRVLHEFKHHDYKSVNEYYDDDIEKALRQLQESRDMLGESKQKENNCSRPSPQMSPKKSLLEQESPRLKSNLFTQFPSMNRSGLSTN</sequence>
<feature type="compositionally biased region" description="Basic and acidic residues" evidence="1">
    <location>
        <begin position="55"/>
        <end position="69"/>
    </location>
</feature>
<evidence type="ECO:0000256" key="1">
    <source>
        <dbReference type="SAM" id="MobiDB-lite"/>
    </source>
</evidence>
<feature type="compositionally biased region" description="Polar residues" evidence="1">
    <location>
        <begin position="70"/>
        <end position="79"/>
    </location>
</feature>
<evidence type="ECO:0000313" key="3">
    <source>
        <dbReference type="WBParaSite" id="L893_g104.t1"/>
    </source>
</evidence>
<feature type="region of interest" description="Disordered" evidence="1">
    <location>
        <begin position="55"/>
        <end position="110"/>
    </location>
</feature>
<feature type="region of interest" description="Disordered" evidence="1">
    <location>
        <begin position="1"/>
        <end position="25"/>
    </location>
</feature>
<dbReference type="AlphaFoldDB" id="A0A1I7XX97"/>